<evidence type="ECO:0000256" key="1">
    <source>
        <dbReference type="SAM" id="MobiDB-lite"/>
    </source>
</evidence>
<comment type="caution">
    <text evidence="2">The sequence shown here is derived from an EMBL/GenBank/DDBJ whole genome shotgun (WGS) entry which is preliminary data.</text>
</comment>
<feature type="compositionally biased region" description="Low complexity" evidence="1">
    <location>
        <begin position="60"/>
        <end position="88"/>
    </location>
</feature>
<gene>
    <name evidence="2" type="ORF">AWB85_06565</name>
</gene>
<name>A0A179VIU5_9MYCO</name>
<protein>
    <submittedName>
        <fullName evidence="2">Uncharacterized protein</fullName>
    </submittedName>
</protein>
<evidence type="ECO:0000313" key="2">
    <source>
        <dbReference type="EMBL" id="OAT70931.1"/>
    </source>
</evidence>
<proteinExistence type="predicted"/>
<dbReference type="RefSeq" id="WP_064628071.1">
    <property type="nucleotide sequence ID" value="NZ_LQYE01000001.1"/>
</dbReference>
<sequence>MPSIRSDLVGVIYPPGGARLSAGDPVPPGEVVGAHLIEDGEVDTADPEPTGAPTDDTDVTAEAVTEAQPEPAEAAAEAPEPVAPCPATSRTRKRSSGRAR</sequence>
<dbReference type="AlphaFoldDB" id="A0A179VIU5"/>
<feature type="region of interest" description="Disordered" evidence="1">
    <location>
        <begin position="41"/>
        <end position="100"/>
    </location>
</feature>
<accession>A0A179VIU5</accession>
<dbReference type="Proteomes" id="UP000186919">
    <property type="component" value="Unassembled WGS sequence"/>
</dbReference>
<feature type="compositionally biased region" description="Basic residues" evidence="1">
    <location>
        <begin position="90"/>
        <end position="100"/>
    </location>
</feature>
<dbReference type="EMBL" id="LQYE01000001">
    <property type="protein sequence ID" value="OAT70931.1"/>
    <property type="molecule type" value="Genomic_DNA"/>
</dbReference>
<organism evidence="2 3">
    <name type="scientific">Mycobacteroides immunogenum</name>
    <dbReference type="NCBI Taxonomy" id="83262"/>
    <lineage>
        <taxon>Bacteria</taxon>
        <taxon>Bacillati</taxon>
        <taxon>Actinomycetota</taxon>
        <taxon>Actinomycetes</taxon>
        <taxon>Mycobacteriales</taxon>
        <taxon>Mycobacteriaceae</taxon>
        <taxon>Mycobacteroides</taxon>
    </lineage>
</organism>
<reference evidence="2 3" key="1">
    <citation type="submission" date="2016-01" db="EMBL/GenBank/DDBJ databases">
        <title>Mycobacterium immunogenum strain CD11_6 genome sequencing and assembly.</title>
        <authorList>
            <person name="Kaur G."/>
            <person name="Nair G.R."/>
            <person name="Mayilraj S."/>
        </authorList>
    </citation>
    <scope>NUCLEOTIDE SEQUENCE [LARGE SCALE GENOMIC DNA]</scope>
    <source>
        <strain evidence="2 3">CD11-6</strain>
    </source>
</reference>
<evidence type="ECO:0000313" key="3">
    <source>
        <dbReference type="Proteomes" id="UP000186919"/>
    </source>
</evidence>